<dbReference type="Ensembl" id="ENSHHUT00000016377.1">
    <property type="protein sequence ID" value="ENSHHUP00000015820.1"/>
    <property type="gene ID" value="ENSHHUG00000009850.1"/>
</dbReference>
<evidence type="ECO:0000259" key="3">
    <source>
        <dbReference type="PROSITE" id="PS50025"/>
    </source>
</evidence>
<reference evidence="4" key="3">
    <citation type="submission" date="2025-09" db="UniProtKB">
        <authorList>
            <consortium name="Ensembl"/>
        </authorList>
    </citation>
    <scope>IDENTIFICATION</scope>
</reference>
<evidence type="ECO:0000256" key="1">
    <source>
        <dbReference type="ARBA" id="ARBA00004479"/>
    </source>
</evidence>
<accession>A0A4W5KZG8</accession>
<name>A0A4W5KZG8_9TELE</name>
<reference evidence="5" key="1">
    <citation type="submission" date="2018-06" db="EMBL/GenBank/DDBJ databases">
        <title>Genome assembly of Danube salmon.</title>
        <authorList>
            <person name="Macqueen D.J."/>
            <person name="Gundappa M.K."/>
        </authorList>
    </citation>
    <scope>NUCLEOTIDE SEQUENCE [LARGE SCALE GENOMIC DNA]</scope>
</reference>
<dbReference type="InterPro" id="IPR001791">
    <property type="entry name" value="Laminin_G"/>
</dbReference>
<dbReference type="PANTHER" id="PTHR15036:SF51">
    <property type="entry name" value="NEUREXIN-1"/>
    <property type="match status" value="1"/>
</dbReference>
<evidence type="ECO:0000313" key="4">
    <source>
        <dbReference type="Ensembl" id="ENSHHUP00000015820.1"/>
    </source>
</evidence>
<organism evidence="4 5">
    <name type="scientific">Hucho hucho</name>
    <name type="common">huchen</name>
    <dbReference type="NCBI Taxonomy" id="62062"/>
    <lineage>
        <taxon>Eukaryota</taxon>
        <taxon>Metazoa</taxon>
        <taxon>Chordata</taxon>
        <taxon>Craniata</taxon>
        <taxon>Vertebrata</taxon>
        <taxon>Euteleostomi</taxon>
        <taxon>Actinopterygii</taxon>
        <taxon>Neopterygii</taxon>
        <taxon>Teleostei</taxon>
        <taxon>Protacanthopterygii</taxon>
        <taxon>Salmoniformes</taxon>
        <taxon>Salmonidae</taxon>
        <taxon>Salmoninae</taxon>
        <taxon>Hucho</taxon>
    </lineage>
</organism>
<dbReference type="AlphaFoldDB" id="A0A4W5KZG8"/>
<dbReference type="InterPro" id="IPR013320">
    <property type="entry name" value="ConA-like_dom_sf"/>
</dbReference>
<sequence>MLGSDDFFYVGGSPSTADLPGSPVSNNFMGCLKEVVYKNNDVRLELSRLAKQGDAKIKVSGIVAFKCESVATLDPVTFDTPESFVALSKWSAKKAGSISFDFRTTEPNGLMLFSHGKPRQQQRKDPRTPPTLKVDFFAIEMLDGHLYLLLDMGSGTTKTKAIDRKVNDGEWYHVDFQRDGRSGTISVNSQRTAYTAPGDSEILDLDDILYLGGLPEDRQGLIFPTEVCVCVRVHVRVRVCVDVFNYSCGDPKSLRE</sequence>
<dbReference type="Gene3D" id="2.60.120.200">
    <property type="match status" value="2"/>
</dbReference>
<protein>
    <recommendedName>
        <fullName evidence="3">Laminin G domain-containing protein</fullName>
    </recommendedName>
</protein>
<dbReference type="SMART" id="SM00282">
    <property type="entry name" value="LamG"/>
    <property type="match status" value="1"/>
</dbReference>
<dbReference type="PANTHER" id="PTHR15036">
    <property type="entry name" value="PIKACHURIN-LIKE PROTEIN"/>
    <property type="match status" value="1"/>
</dbReference>
<keyword evidence="5" id="KW-1185">Reference proteome</keyword>
<proteinExistence type="predicted"/>
<dbReference type="PROSITE" id="PS50025">
    <property type="entry name" value="LAM_G_DOMAIN"/>
    <property type="match status" value="2"/>
</dbReference>
<evidence type="ECO:0000313" key="5">
    <source>
        <dbReference type="Proteomes" id="UP000314982"/>
    </source>
</evidence>
<comment type="caution">
    <text evidence="2">Lacks conserved residue(s) required for the propagation of feature annotation.</text>
</comment>
<feature type="domain" description="Laminin G" evidence="3">
    <location>
        <begin position="1"/>
        <end position="67"/>
    </location>
</feature>
<dbReference type="Proteomes" id="UP000314982">
    <property type="component" value="Unassembled WGS sequence"/>
</dbReference>
<reference evidence="4" key="2">
    <citation type="submission" date="2025-08" db="UniProtKB">
        <authorList>
            <consortium name="Ensembl"/>
        </authorList>
    </citation>
    <scope>IDENTIFICATION</scope>
</reference>
<evidence type="ECO:0000256" key="2">
    <source>
        <dbReference type="PROSITE-ProRule" id="PRU00122"/>
    </source>
</evidence>
<dbReference type="CDD" id="cd00110">
    <property type="entry name" value="LamG"/>
    <property type="match status" value="1"/>
</dbReference>
<dbReference type="SUPFAM" id="SSF49899">
    <property type="entry name" value="Concanavalin A-like lectins/glucanases"/>
    <property type="match status" value="2"/>
</dbReference>
<comment type="subcellular location">
    <subcellularLocation>
        <location evidence="1">Membrane</location>
        <topology evidence="1">Single-pass type I membrane protein</topology>
    </subcellularLocation>
</comment>
<dbReference type="Pfam" id="PF02210">
    <property type="entry name" value="Laminin_G_2"/>
    <property type="match status" value="1"/>
</dbReference>
<dbReference type="GeneTree" id="ENSGT00940000154292"/>
<dbReference type="InterPro" id="IPR050372">
    <property type="entry name" value="Neurexin-related_CASP"/>
</dbReference>
<feature type="domain" description="Laminin G" evidence="3">
    <location>
        <begin position="74"/>
        <end position="256"/>
    </location>
</feature>